<comment type="cofactor">
    <cofactor evidence="1">
        <name>Mg(2+)</name>
        <dbReference type="ChEBI" id="CHEBI:18420"/>
    </cofactor>
</comment>
<dbReference type="Proteomes" id="UP000318380">
    <property type="component" value="Unassembled WGS sequence"/>
</dbReference>
<dbReference type="InterPro" id="IPR000086">
    <property type="entry name" value="NUDIX_hydrolase_dom"/>
</dbReference>
<dbReference type="PANTHER" id="PTHR43046">
    <property type="entry name" value="GDP-MANNOSE MANNOSYL HYDROLASE"/>
    <property type="match status" value="1"/>
</dbReference>
<dbReference type="EMBL" id="VIVK01000001">
    <property type="protein sequence ID" value="TWD79668.1"/>
    <property type="molecule type" value="Genomic_DNA"/>
</dbReference>
<evidence type="ECO:0000256" key="3">
    <source>
        <dbReference type="ARBA" id="ARBA00022801"/>
    </source>
</evidence>
<evidence type="ECO:0000256" key="4">
    <source>
        <dbReference type="RuleBase" id="RU003476"/>
    </source>
</evidence>
<comment type="caution">
    <text evidence="6">The sequence shown here is derived from an EMBL/GenBank/DDBJ whole genome shotgun (WGS) entry which is preliminary data.</text>
</comment>
<gene>
    <name evidence="6" type="ORF">FB561_0732</name>
</gene>
<evidence type="ECO:0000259" key="5">
    <source>
        <dbReference type="PROSITE" id="PS51462"/>
    </source>
</evidence>
<dbReference type="PANTHER" id="PTHR43046:SF14">
    <property type="entry name" value="MUTT_NUDIX FAMILY PROTEIN"/>
    <property type="match status" value="1"/>
</dbReference>
<evidence type="ECO:0000256" key="2">
    <source>
        <dbReference type="ARBA" id="ARBA00005582"/>
    </source>
</evidence>
<dbReference type="PRINTS" id="PR00502">
    <property type="entry name" value="NUDIXFAMILY"/>
</dbReference>
<comment type="similarity">
    <text evidence="2 4">Belongs to the Nudix hydrolase family.</text>
</comment>
<dbReference type="CDD" id="cd02883">
    <property type="entry name" value="NUDIX_Hydrolase"/>
    <property type="match status" value="1"/>
</dbReference>
<sequence length="170" mass="18826">MSAQPLTLPQRLTAFTCTTDPAGRILLIRHERLGLTRWELPGGHIEPGESTVQAAIRETQEETGLHVVPGRLLAECRHQWDGRTVGILYFQATHPGIQQAEATESGIEAVDWIDPRTLDPAETSPLAWPVIDHVAHGRSGKLYFNATHHKTSAGWEPQVIGTWRTLKSCT</sequence>
<dbReference type="GO" id="GO:0016787">
    <property type="term" value="F:hydrolase activity"/>
    <property type="evidence" value="ECO:0007669"/>
    <property type="project" value="UniProtKB-KW"/>
</dbReference>
<name>A0A561BLG1_9ACTN</name>
<dbReference type="OrthoDB" id="9804442at2"/>
<dbReference type="AlphaFoldDB" id="A0A561BLG1"/>
<evidence type="ECO:0000313" key="6">
    <source>
        <dbReference type="EMBL" id="TWD79668.1"/>
    </source>
</evidence>
<evidence type="ECO:0000313" key="7">
    <source>
        <dbReference type="Proteomes" id="UP000318380"/>
    </source>
</evidence>
<reference evidence="6 7" key="1">
    <citation type="submission" date="2019-06" db="EMBL/GenBank/DDBJ databases">
        <title>Sequencing the genomes of 1000 actinobacteria strains.</title>
        <authorList>
            <person name="Klenk H.-P."/>
        </authorList>
    </citation>
    <scope>NUCLEOTIDE SEQUENCE [LARGE SCALE GENOMIC DNA]</scope>
    <source>
        <strain evidence="6 7">DSM 24683</strain>
    </source>
</reference>
<proteinExistence type="inferred from homology"/>
<organism evidence="6 7">
    <name type="scientific">Kribbella amoyensis</name>
    <dbReference type="NCBI Taxonomy" id="996641"/>
    <lineage>
        <taxon>Bacteria</taxon>
        <taxon>Bacillati</taxon>
        <taxon>Actinomycetota</taxon>
        <taxon>Actinomycetes</taxon>
        <taxon>Propionibacteriales</taxon>
        <taxon>Kribbellaceae</taxon>
        <taxon>Kribbella</taxon>
    </lineage>
</organism>
<keyword evidence="3 4" id="KW-0378">Hydrolase</keyword>
<dbReference type="RefSeq" id="WP_145802982.1">
    <property type="nucleotide sequence ID" value="NZ_VIVK01000001.1"/>
</dbReference>
<dbReference type="SUPFAM" id="SSF55811">
    <property type="entry name" value="Nudix"/>
    <property type="match status" value="1"/>
</dbReference>
<accession>A0A561BLG1</accession>
<evidence type="ECO:0000256" key="1">
    <source>
        <dbReference type="ARBA" id="ARBA00001946"/>
    </source>
</evidence>
<dbReference type="PROSITE" id="PS51462">
    <property type="entry name" value="NUDIX"/>
    <property type="match status" value="1"/>
</dbReference>
<feature type="domain" description="Nudix hydrolase" evidence="5">
    <location>
        <begin position="9"/>
        <end position="132"/>
    </location>
</feature>
<protein>
    <submittedName>
        <fullName evidence="6">ADP-ribose pyrophosphatase YjhB (NUDIX family)</fullName>
    </submittedName>
</protein>
<dbReference type="Pfam" id="PF00293">
    <property type="entry name" value="NUDIX"/>
    <property type="match status" value="1"/>
</dbReference>
<dbReference type="InterPro" id="IPR015797">
    <property type="entry name" value="NUDIX_hydrolase-like_dom_sf"/>
</dbReference>
<keyword evidence="7" id="KW-1185">Reference proteome</keyword>
<dbReference type="InterPro" id="IPR020476">
    <property type="entry name" value="Nudix_hydrolase"/>
</dbReference>
<dbReference type="Gene3D" id="3.90.79.10">
    <property type="entry name" value="Nucleoside Triphosphate Pyrophosphohydrolase"/>
    <property type="match status" value="1"/>
</dbReference>
<dbReference type="InterPro" id="IPR020084">
    <property type="entry name" value="NUDIX_hydrolase_CS"/>
</dbReference>
<dbReference type="PROSITE" id="PS00893">
    <property type="entry name" value="NUDIX_BOX"/>
    <property type="match status" value="1"/>
</dbReference>